<evidence type="ECO:0000313" key="2">
    <source>
        <dbReference type="EMBL" id="OAD72346.1"/>
    </source>
</evidence>
<dbReference type="Pfam" id="PF12937">
    <property type="entry name" value="F-box-like"/>
    <property type="match status" value="1"/>
</dbReference>
<dbReference type="Proteomes" id="UP000077315">
    <property type="component" value="Unassembled WGS sequence"/>
</dbReference>
<dbReference type="GeneID" id="28996985"/>
<dbReference type="OrthoDB" id="10397710at2759"/>
<dbReference type="VEuPathDB" id="FungiDB:PHYBLDRAFT_169484"/>
<dbReference type="RefSeq" id="XP_018290386.1">
    <property type="nucleotide sequence ID" value="XM_018436079.1"/>
</dbReference>
<dbReference type="InterPro" id="IPR001810">
    <property type="entry name" value="F-box_dom"/>
</dbReference>
<feature type="domain" description="F-box" evidence="1">
    <location>
        <begin position="1"/>
        <end position="45"/>
    </location>
</feature>
<dbReference type="InParanoid" id="A0A162PRY5"/>
<dbReference type="Gene3D" id="3.80.10.10">
    <property type="entry name" value="Ribonuclease Inhibitor"/>
    <property type="match status" value="1"/>
</dbReference>
<evidence type="ECO:0000259" key="1">
    <source>
        <dbReference type="PROSITE" id="PS50181"/>
    </source>
</evidence>
<dbReference type="InterPro" id="IPR036047">
    <property type="entry name" value="F-box-like_dom_sf"/>
</dbReference>
<sequence>MLLSELPFEILSKIASELSRGIVSQCCLVCKAFLEPFQESLWRDIRICNQDDLDIICCPETPKAYSKFGHKVHNLCLITHGTMTDHQLKYLQNLFPHVKSLYIHGVNAGPFDDIALTGLGPWYSVKNLDITFLGDSTTAIKQVYLALLPLFPNVIDLKLNCRFQAGVAFYVEDFEIIHACLPQLKHLLTSVRLGMMTTRDLLRVPEVPPAKSMLRFDAGLEDIDHRWLCYFAQKYPNLQAIRWVIDEEYESDEEVYNEMDIVPQETNNDYGESIVRFHDRYHSIGEDGFYHRLNRGVLYNKEEALDMFSRLPRVFPHLETTDFYSTGETDIIGPLIWKIFTVFKVPVKNIHYFFGHYLEEEKLLHNTIHNFTLAFSQTIEELFIDSVLYFNSRQEITASFERCPHLTQLEINKCNVSIDVDILMDRCISLKKIKIAGGLITVSSDTVENPPSHGLRLLDLKEIILVPGALDHISKRCKRLNYMALENVQIFGQVEAEGGLSIDMSLTHFKLIYIYNVNFSSSFEFIELRPKDIGITIVSTPHYNIKWNDKPGQMYNKYKKYDTEVSQDHTEECTDSKGPNSSKLLILDKEDSQNAYVYFHKLKTVNKTHESDLIQECYKKKSDITPKKSENLSYAIMKCGKIDAYEIRVFGEGKNVDYWKDCFNTFGTACSRNDMSSIFDFRV</sequence>
<reference evidence="3" key="1">
    <citation type="submission" date="2015-06" db="EMBL/GenBank/DDBJ databases">
        <title>Expansion of signal transduction pathways in fungi by whole-genome duplication.</title>
        <authorList>
            <consortium name="DOE Joint Genome Institute"/>
            <person name="Corrochano L.M."/>
            <person name="Kuo A."/>
            <person name="Marcet-Houben M."/>
            <person name="Polaino S."/>
            <person name="Salamov A."/>
            <person name="Villalobos J.M."/>
            <person name="Alvarez M.I."/>
            <person name="Avalos J."/>
            <person name="Benito E.P."/>
            <person name="Benoit I."/>
            <person name="Burger G."/>
            <person name="Camino L.P."/>
            <person name="Canovas D."/>
            <person name="Cerda-Olmedo E."/>
            <person name="Cheng J.-F."/>
            <person name="Dominguez A."/>
            <person name="Elias M."/>
            <person name="Eslava A.P."/>
            <person name="Glaser F."/>
            <person name="Grimwood J."/>
            <person name="Gutierrez G."/>
            <person name="Heitman J."/>
            <person name="Henrissat B."/>
            <person name="Iturriaga E.A."/>
            <person name="Lang B.F."/>
            <person name="Lavin J.L."/>
            <person name="Lee S."/>
            <person name="Li W."/>
            <person name="Lindquist E."/>
            <person name="Lopez-Garcia S."/>
            <person name="Luque E.M."/>
            <person name="Marcos A.T."/>
            <person name="Martin J."/>
            <person name="McCluskey K."/>
            <person name="Medina H.R."/>
            <person name="Miralles-Duran A."/>
            <person name="Miyazaki A."/>
            <person name="Munoz-Torres E."/>
            <person name="Oguiza J.A."/>
            <person name="Ohm R."/>
            <person name="Olmedo M."/>
            <person name="Orejas M."/>
            <person name="Ortiz-Castellanos L."/>
            <person name="Pisabarro A.G."/>
            <person name="Rodriguez-Romero J."/>
            <person name="Ruiz-Herrera J."/>
            <person name="Ruiz-Vazquez R."/>
            <person name="Sanz C."/>
            <person name="Schackwitz W."/>
            <person name="Schmutz J."/>
            <person name="Shahriari M."/>
            <person name="Shelest E."/>
            <person name="Silva-Franco F."/>
            <person name="Soanes D."/>
            <person name="Syed K."/>
            <person name="Tagua V.G."/>
            <person name="Talbot N.J."/>
            <person name="Thon M."/>
            <person name="De vries R.P."/>
            <person name="Wiebenga A."/>
            <person name="Yadav J.S."/>
            <person name="Braun E.L."/>
            <person name="Baker S."/>
            <person name="Garre V."/>
            <person name="Horwitz B."/>
            <person name="Torres-Martinez S."/>
            <person name="Idnurm A."/>
            <person name="Herrera-Estrella A."/>
            <person name="Gabaldon T."/>
            <person name="Grigoriev I.V."/>
        </authorList>
    </citation>
    <scope>NUCLEOTIDE SEQUENCE [LARGE SCALE GENOMIC DNA]</scope>
    <source>
        <strain evidence="3">NRRL 1555(-)</strain>
    </source>
</reference>
<protein>
    <recommendedName>
        <fullName evidence="1">F-box domain-containing protein</fullName>
    </recommendedName>
</protein>
<organism evidence="2 3">
    <name type="scientific">Phycomyces blakesleeanus (strain ATCC 8743b / DSM 1359 / FGSC 10004 / NBRC 33097 / NRRL 1555)</name>
    <dbReference type="NCBI Taxonomy" id="763407"/>
    <lineage>
        <taxon>Eukaryota</taxon>
        <taxon>Fungi</taxon>
        <taxon>Fungi incertae sedis</taxon>
        <taxon>Mucoromycota</taxon>
        <taxon>Mucoromycotina</taxon>
        <taxon>Mucoromycetes</taxon>
        <taxon>Mucorales</taxon>
        <taxon>Phycomycetaceae</taxon>
        <taxon>Phycomyces</taxon>
    </lineage>
</organism>
<dbReference type="InterPro" id="IPR032675">
    <property type="entry name" value="LRR_dom_sf"/>
</dbReference>
<dbReference type="EMBL" id="KV440983">
    <property type="protein sequence ID" value="OAD72346.1"/>
    <property type="molecule type" value="Genomic_DNA"/>
</dbReference>
<name>A0A162PRY5_PHYB8</name>
<accession>A0A162PRY5</accession>
<keyword evidence="3" id="KW-1185">Reference proteome</keyword>
<dbReference type="SUPFAM" id="SSF81383">
    <property type="entry name" value="F-box domain"/>
    <property type="match status" value="1"/>
</dbReference>
<dbReference type="AlphaFoldDB" id="A0A162PRY5"/>
<evidence type="ECO:0000313" key="3">
    <source>
        <dbReference type="Proteomes" id="UP000077315"/>
    </source>
</evidence>
<proteinExistence type="predicted"/>
<dbReference type="PROSITE" id="PS50181">
    <property type="entry name" value="FBOX"/>
    <property type="match status" value="1"/>
</dbReference>
<gene>
    <name evidence="2" type="ORF">PHYBLDRAFT_169484</name>
</gene>
<dbReference type="SUPFAM" id="SSF52058">
    <property type="entry name" value="L domain-like"/>
    <property type="match status" value="1"/>
</dbReference>